<feature type="transmembrane region" description="Helical" evidence="9">
    <location>
        <begin position="177"/>
        <end position="197"/>
    </location>
</feature>
<dbReference type="PANTHER" id="PTHR46139">
    <property type="entry name" value="ALKALINE CERAMIDASE"/>
    <property type="match status" value="1"/>
</dbReference>
<feature type="binding site" evidence="7">
    <location>
        <position position="23"/>
    </location>
    <ligand>
        <name>Ca(2+)</name>
        <dbReference type="ChEBI" id="CHEBI:29108"/>
    </ligand>
</feature>
<gene>
    <name evidence="10" type="ORF">PLBR_LOCUS4599</name>
</gene>
<feature type="binding site" evidence="8">
    <location>
        <position position="84"/>
    </location>
    <ligand>
        <name>Zn(2+)</name>
        <dbReference type="ChEBI" id="CHEBI:29105"/>
        <note>catalytic</note>
    </ligand>
</feature>
<feature type="binding site" evidence="8">
    <location>
        <position position="216"/>
    </location>
    <ligand>
        <name>Zn(2+)</name>
        <dbReference type="ChEBI" id="CHEBI:29105"/>
        <note>catalytic</note>
    </ligand>
</feature>
<proteinExistence type="inferred from homology"/>
<protein>
    <recommendedName>
        <fullName evidence="12">Alkaline ceramidase</fullName>
    </recommendedName>
</protein>
<dbReference type="GO" id="GO:0016811">
    <property type="term" value="F:hydrolase activity, acting on carbon-nitrogen (but not peptide) bonds, in linear amides"/>
    <property type="evidence" value="ECO:0007669"/>
    <property type="project" value="InterPro"/>
</dbReference>
<keyword evidence="8" id="KW-0862">Zinc</keyword>
<feature type="binding site" evidence="8">
    <location>
        <position position="220"/>
    </location>
    <ligand>
        <name>Zn(2+)</name>
        <dbReference type="ChEBI" id="CHEBI:29105"/>
        <note>catalytic</note>
    </ligand>
</feature>
<accession>A0A3P3YB38</accession>
<keyword evidence="10" id="KW-0496">Mitochondrion</keyword>
<geneLocation type="mitochondrion" evidence="10"/>
<feature type="binding site" evidence="7">
    <location>
        <position position="21"/>
    </location>
    <ligand>
        <name>Ca(2+)</name>
        <dbReference type="ChEBI" id="CHEBI:29108"/>
    </ligand>
</feature>
<dbReference type="PANTHER" id="PTHR46139:SF3">
    <property type="entry name" value="ALKALINE CERAMIDASE"/>
    <property type="match status" value="1"/>
</dbReference>
<feature type="transmembrane region" description="Helical" evidence="9">
    <location>
        <begin position="66"/>
        <end position="85"/>
    </location>
</feature>
<dbReference type="Proteomes" id="UP000290189">
    <property type="component" value="Unassembled WGS sequence"/>
</dbReference>
<evidence type="ECO:0000256" key="6">
    <source>
        <dbReference type="ARBA" id="ARBA00023136"/>
    </source>
</evidence>
<keyword evidence="3 9" id="KW-0812">Transmembrane</keyword>
<dbReference type="GO" id="GO:0046872">
    <property type="term" value="F:metal ion binding"/>
    <property type="evidence" value="ECO:0007669"/>
    <property type="project" value="UniProtKB-KW"/>
</dbReference>
<evidence type="ECO:0000256" key="2">
    <source>
        <dbReference type="ARBA" id="ARBA00009780"/>
    </source>
</evidence>
<reference evidence="10 11" key="1">
    <citation type="submission" date="2018-03" db="EMBL/GenBank/DDBJ databases">
        <authorList>
            <person name="Fogelqvist J."/>
        </authorList>
    </citation>
    <scope>NUCLEOTIDE SEQUENCE [LARGE SCALE GENOMIC DNA]</scope>
</reference>
<dbReference type="GO" id="GO:0046514">
    <property type="term" value="P:ceramide catabolic process"/>
    <property type="evidence" value="ECO:0007669"/>
    <property type="project" value="TreeGrafter"/>
</dbReference>
<evidence type="ECO:0000256" key="5">
    <source>
        <dbReference type="ARBA" id="ARBA00022989"/>
    </source>
</evidence>
<comment type="cofactor">
    <cofactor evidence="8">
        <name>Zn(2+)</name>
        <dbReference type="ChEBI" id="CHEBI:29105"/>
    </cofactor>
</comment>
<dbReference type="AlphaFoldDB" id="A0A3P3YB38"/>
<comment type="subcellular location">
    <subcellularLocation>
        <location evidence="1">Membrane</location>
        <topology evidence="1">Multi-pass membrane protein</topology>
    </subcellularLocation>
</comment>
<keyword evidence="7" id="KW-0479">Metal-binding</keyword>
<feature type="transmembrane region" description="Helical" evidence="9">
    <location>
        <begin position="217"/>
        <end position="239"/>
    </location>
</feature>
<evidence type="ECO:0000313" key="11">
    <source>
        <dbReference type="Proteomes" id="UP000290189"/>
    </source>
</evidence>
<evidence type="ECO:0000256" key="8">
    <source>
        <dbReference type="PIRSR" id="PIRSR608901-2"/>
    </source>
</evidence>
<dbReference type="EMBL" id="OVEO01000007">
    <property type="protein sequence ID" value="SPQ97384.1"/>
    <property type="molecule type" value="Genomic_DNA"/>
</dbReference>
<keyword evidence="4" id="KW-0378">Hydrolase</keyword>
<dbReference type="Pfam" id="PF05875">
    <property type="entry name" value="Ceramidase"/>
    <property type="match status" value="1"/>
</dbReference>
<evidence type="ECO:0008006" key="12">
    <source>
        <dbReference type="Google" id="ProtNLM"/>
    </source>
</evidence>
<name>A0A3P3YB38_PLABS</name>
<sequence>MGVASNRAVNLWSRSSSEIDWCEDNYQYSQYVAEYYNTFSNILFLILPPIMIYLSRPFSRFITPDINIVWLLLTVVGLGSGYFHATLSYSGQLIDELAILWVVAAVVMIASPKNLMNNRILNGSRLRLKIIMTIVTIVSSGLMFAAPVLNAFLLLSLCIPALAFFVNKVQSATSWRVVRLIFLSTFWWLLAITCWVNDRVFCKIWTELGVPYPQLHALWHLLVSVCSYAFIIVAAYYMALEERPELHPRIAYWPIDTFEFGIVYVEFVNDPITVMDKDD</sequence>
<evidence type="ECO:0000256" key="4">
    <source>
        <dbReference type="ARBA" id="ARBA00022801"/>
    </source>
</evidence>
<feature type="binding site" evidence="7">
    <location>
        <position position="20"/>
    </location>
    <ligand>
        <name>Ca(2+)</name>
        <dbReference type="ChEBI" id="CHEBI:29108"/>
    </ligand>
</feature>
<comment type="similarity">
    <text evidence="2">Belongs to the alkaline ceramidase family.</text>
</comment>
<evidence type="ECO:0000256" key="3">
    <source>
        <dbReference type="ARBA" id="ARBA00022692"/>
    </source>
</evidence>
<dbReference type="InterPro" id="IPR008901">
    <property type="entry name" value="ACER"/>
</dbReference>
<dbReference type="GO" id="GO:0016020">
    <property type="term" value="C:membrane"/>
    <property type="evidence" value="ECO:0007669"/>
    <property type="project" value="UniProtKB-SubCell"/>
</dbReference>
<keyword evidence="5 9" id="KW-1133">Transmembrane helix</keyword>
<feature type="transmembrane region" description="Helical" evidence="9">
    <location>
        <begin position="97"/>
        <end position="116"/>
    </location>
</feature>
<feature type="transmembrane region" description="Helical" evidence="9">
    <location>
        <begin position="35"/>
        <end position="54"/>
    </location>
</feature>
<feature type="binding site" evidence="7">
    <location>
        <position position="25"/>
    </location>
    <ligand>
        <name>Ca(2+)</name>
        <dbReference type="ChEBI" id="CHEBI:29108"/>
    </ligand>
</feature>
<evidence type="ECO:0000313" key="10">
    <source>
        <dbReference type="EMBL" id="SPQ97384.1"/>
    </source>
</evidence>
<feature type="binding site" evidence="7">
    <location>
        <position position="34"/>
    </location>
    <ligand>
        <name>Ca(2+)</name>
        <dbReference type="ChEBI" id="CHEBI:29108"/>
    </ligand>
</feature>
<evidence type="ECO:0000256" key="1">
    <source>
        <dbReference type="ARBA" id="ARBA00004141"/>
    </source>
</evidence>
<keyword evidence="7" id="KW-0106">Calcium</keyword>
<keyword evidence="6 9" id="KW-0472">Membrane</keyword>
<evidence type="ECO:0000256" key="9">
    <source>
        <dbReference type="SAM" id="Phobius"/>
    </source>
</evidence>
<organism evidence="10 11">
    <name type="scientific">Plasmodiophora brassicae</name>
    <name type="common">Clubroot disease agent</name>
    <dbReference type="NCBI Taxonomy" id="37360"/>
    <lineage>
        <taxon>Eukaryota</taxon>
        <taxon>Sar</taxon>
        <taxon>Rhizaria</taxon>
        <taxon>Endomyxa</taxon>
        <taxon>Phytomyxea</taxon>
        <taxon>Plasmodiophorida</taxon>
        <taxon>Plasmodiophoridae</taxon>
        <taxon>Plasmodiophora</taxon>
    </lineage>
</organism>
<evidence type="ECO:0000256" key="7">
    <source>
        <dbReference type="PIRSR" id="PIRSR608901-1"/>
    </source>
</evidence>